<evidence type="ECO:0000259" key="4">
    <source>
        <dbReference type="PROSITE" id="PS51462"/>
    </source>
</evidence>
<dbReference type="Proteomes" id="UP001165378">
    <property type="component" value="Unassembled WGS sequence"/>
</dbReference>
<dbReference type="InterPro" id="IPR000086">
    <property type="entry name" value="NUDIX_hydrolase_dom"/>
</dbReference>
<keyword evidence="6" id="KW-1185">Reference proteome</keyword>
<dbReference type="GO" id="GO:0016787">
    <property type="term" value="F:hydrolase activity"/>
    <property type="evidence" value="ECO:0007669"/>
    <property type="project" value="UniProtKB-KW"/>
</dbReference>
<protein>
    <submittedName>
        <fullName evidence="5">NUDIX hydrolase</fullName>
    </submittedName>
</protein>
<accession>A0AA41U2I3</accession>
<feature type="region of interest" description="Disordered" evidence="3">
    <location>
        <begin position="158"/>
        <end position="183"/>
    </location>
</feature>
<dbReference type="PROSITE" id="PS51462">
    <property type="entry name" value="NUDIX"/>
    <property type="match status" value="1"/>
</dbReference>
<dbReference type="SUPFAM" id="SSF55811">
    <property type="entry name" value="Nudix"/>
    <property type="match status" value="1"/>
</dbReference>
<dbReference type="Gene3D" id="3.90.79.10">
    <property type="entry name" value="Nucleoside Triphosphate Pyrophosphohydrolase"/>
    <property type="match status" value="1"/>
</dbReference>
<dbReference type="PANTHER" id="PTHR43046:SF14">
    <property type="entry name" value="MUTT_NUDIX FAMILY PROTEIN"/>
    <property type="match status" value="1"/>
</dbReference>
<dbReference type="PRINTS" id="PR00502">
    <property type="entry name" value="NUDIXFAMILY"/>
</dbReference>
<reference evidence="5" key="1">
    <citation type="submission" date="2022-01" db="EMBL/GenBank/DDBJ databases">
        <title>Genome-Based Taxonomic Classification of the Phylum Actinobacteria.</title>
        <authorList>
            <person name="Gao Y."/>
        </authorList>
    </citation>
    <scope>NUCLEOTIDE SEQUENCE</scope>
    <source>
        <strain evidence="5">KLBMP 8922</strain>
    </source>
</reference>
<keyword evidence="2 5" id="KW-0378">Hydrolase</keyword>
<dbReference type="Pfam" id="PF00293">
    <property type="entry name" value="NUDIX"/>
    <property type="match status" value="1"/>
</dbReference>
<proteinExistence type="predicted"/>
<name>A0AA41U2I3_9ACTN</name>
<dbReference type="EMBL" id="JAKFHA010000003">
    <property type="protein sequence ID" value="MCF2527144.1"/>
    <property type="molecule type" value="Genomic_DNA"/>
</dbReference>
<dbReference type="InterPro" id="IPR020476">
    <property type="entry name" value="Nudix_hydrolase"/>
</dbReference>
<gene>
    <name evidence="5" type="ORF">LZ495_07925</name>
</gene>
<evidence type="ECO:0000256" key="3">
    <source>
        <dbReference type="SAM" id="MobiDB-lite"/>
    </source>
</evidence>
<comment type="caution">
    <text evidence="5">The sequence shown here is derived from an EMBL/GenBank/DDBJ whole genome shotgun (WGS) entry which is preliminary data.</text>
</comment>
<sequence length="183" mass="20124">MTPSADNARTPARFAFTDGRDAAACFITDADGRVLLVRTTMGMWMMPGGKFEPGEGPEQCAVRECTEEVGQAPQLGRLLGIHRVSSAYSPRVPRGRWRTVYFFAADLTLDQTAELTPQPEEVVEIAWLSIDDAATHMQAHHAALLRAIAHHAATGDPESYVTLENGRPTPDHPALRDRHPRAR</sequence>
<evidence type="ECO:0000256" key="1">
    <source>
        <dbReference type="ARBA" id="ARBA00001946"/>
    </source>
</evidence>
<evidence type="ECO:0000256" key="2">
    <source>
        <dbReference type="ARBA" id="ARBA00022801"/>
    </source>
</evidence>
<dbReference type="PANTHER" id="PTHR43046">
    <property type="entry name" value="GDP-MANNOSE MANNOSYL HYDROLASE"/>
    <property type="match status" value="1"/>
</dbReference>
<evidence type="ECO:0000313" key="5">
    <source>
        <dbReference type="EMBL" id="MCF2527144.1"/>
    </source>
</evidence>
<dbReference type="AlphaFoldDB" id="A0AA41U2I3"/>
<organism evidence="5 6">
    <name type="scientific">Yinghuangia soli</name>
    <dbReference type="NCBI Taxonomy" id="2908204"/>
    <lineage>
        <taxon>Bacteria</taxon>
        <taxon>Bacillati</taxon>
        <taxon>Actinomycetota</taxon>
        <taxon>Actinomycetes</taxon>
        <taxon>Kitasatosporales</taxon>
        <taxon>Streptomycetaceae</taxon>
        <taxon>Yinghuangia</taxon>
    </lineage>
</organism>
<comment type="cofactor">
    <cofactor evidence="1">
        <name>Mg(2+)</name>
        <dbReference type="ChEBI" id="CHEBI:18420"/>
    </cofactor>
</comment>
<dbReference type="RefSeq" id="WP_235051288.1">
    <property type="nucleotide sequence ID" value="NZ_JAKFHA010000003.1"/>
</dbReference>
<dbReference type="InterPro" id="IPR015797">
    <property type="entry name" value="NUDIX_hydrolase-like_dom_sf"/>
</dbReference>
<evidence type="ECO:0000313" key="6">
    <source>
        <dbReference type="Proteomes" id="UP001165378"/>
    </source>
</evidence>
<feature type="domain" description="Nudix hydrolase" evidence="4">
    <location>
        <begin position="18"/>
        <end position="150"/>
    </location>
</feature>